<dbReference type="PANTHER" id="PTHR37953">
    <property type="entry name" value="UPF0127 PROTEIN MJ1496"/>
    <property type="match status" value="1"/>
</dbReference>
<dbReference type="Pfam" id="PF02643">
    <property type="entry name" value="DUF192"/>
    <property type="match status" value="1"/>
</dbReference>
<dbReference type="InterPro" id="IPR038695">
    <property type="entry name" value="Saro_0823-like_sf"/>
</dbReference>
<dbReference type="EMBL" id="JBHRWN010000002">
    <property type="protein sequence ID" value="MFC3478197.1"/>
    <property type="molecule type" value="Genomic_DNA"/>
</dbReference>
<dbReference type="PROSITE" id="PS51257">
    <property type="entry name" value="PROKAR_LIPOPROTEIN"/>
    <property type="match status" value="1"/>
</dbReference>
<dbReference type="AlphaFoldDB" id="A0ABD5NG37"/>
<protein>
    <submittedName>
        <fullName evidence="1">DUF192 domain-containing protein</fullName>
    </submittedName>
</protein>
<evidence type="ECO:0000313" key="2">
    <source>
        <dbReference type="Proteomes" id="UP001595660"/>
    </source>
</evidence>
<dbReference type="InterPro" id="IPR003795">
    <property type="entry name" value="DUF192"/>
</dbReference>
<dbReference type="Proteomes" id="UP001595660">
    <property type="component" value="Unassembled WGS sequence"/>
</dbReference>
<dbReference type="PANTHER" id="PTHR37953:SF1">
    <property type="entry name" value="UPF0127 PROTEIN MJ1496"/>
    <property type="match status" value="1"/>
</dbReference>
<dbReference type="GeneID" id="69118799"/>
<organism evidence="1 2">
    <name type="scientific">Halobacterium litoreum</name>
    <dbReference type="NCBI Taxonomy" id="2039234"/>
    <lineage>
        <taxon>Archaea</taxon>
        <taxon>Methanobacteriati</taxon>
        <taxon>Methanobacteriota</taxon>
        <taxon>Stenosarchaea group</taxon>
        <taxon>Halobacteria</taxon>
        <taxon>Halobacteriales</taxon>
        <taxon>Halobacteriaceae</taxon>
        <taxon>Halobacterium</taxon>
    </lineage>
</organism>
<keyword evidence="2" id="KW-1185">Reference proteome</keyword>
<sequence length="171" mass="18373">MVRRALAVVCLLAVAGCVGGTPAADSTTTPAETVADTTRETAVTTESGPSVTVLARNGTELGAVDVMVADTPSERYTGLSDTESLGPNEGMLFVYADEGRHTYVMRSMSFPIDIVYVDADGRITEIHHAPVEDDNEDLTRYPGRGKWVLEVPYNWTVEHGVEVGDVVRVDT</sequence>
<dbReference type="Gene3D" id="2.60.120.1140">
    <property type="entry name" value="Protein of unknown function DUF192"/>
    <property type="match status" value="1"/>
</dbReference>
<proteinExistence type="predicted"/>
<evidence type="ECO:0000313" key="1">
    <source>
        <dbReference type="EMBL" id="MFC3478197.1"/>
    </source>
</evidence>
<dbReference type="RefSeq" id="WP_232570689.1">
    <property type="nucleotide sequence ID" value="NZ_CP089466.1"/>
</dbReference>
<accession>A0ABD5NG37</accession>
<reference evidence="1 2" key="1">
    <citation type="journal article" date="2019" name="Int. J. Syst. Evol. Microbiol.">
        <title>The Global Catalogue of Microorganisms (GCM) 10K type strain sequencing project: providing services to taxonomists for standard genome sequencing and annotation.</title>
        <authorList>
            <consortium name="The Broad Institute Genomics Platform"/>
            <consortium name="The Broad Institute Genome Sequencing Center for Infectious Disease"/>
            <person name="Wu L."/>
            <person name="Ma J."/>
        </authorList>
    </citation>
    <scope>NUCLEOTIDE SEQUENCE [LARGE SCALE GENOMIC DNA]</scope>
    <source>
        <strain evidence="1 2">CGMCC 1.12562</strain>
    </source>
</reference>
<gene>
    <name evidence="1" type="ORF">ACFOKC_10740</name>
</gene>
<name>A0ABD5NG37_9EURY</name>
<comment type="caution">
    <text evidence="1">The sequence shown here is derived from an EMBL/GenBank/DDBJ whole genome shotgun (WGS) entry which is preliminary data.</text>
</comment>